<accession>A0A974DLW1</accession>
<reference evidence="2" key="1">
    <citation type="journal article" date="2016" name="Nature">
        <title>Genome evolution in the allotetraploid frog Xenopus laevis.</title>
        <authorList>
            <person name="Session A.M."/>
            <person name="Uno Y."/>
            <person name="Kwon T."/>
            <person name="Chapman J.A."/>
            <person name="Toyoda A."/>
            <person name="Takahashi S."/>
            <person name="Fukui A."/>
            <person name="Hikosaka A."/>
            <person name="Suzuki A."/>
            <person name="Kondo M."/>
            <person name="van Heeringen S.J."/>
            <person name="Quigley I."/>
            <person name="Heinz S."/>
            <person name="Ogino H."/>
            <person name="Ochi H."/>
            <person name="Hellsten U."/>
            <person name="Lyons J.B."/>
            <person name="Simakov O."/>
            <person name="Putnam N."/>
            <person name="Stites J."/>
            <person name="Kuroki Y."/>
            <person name="Tanaka T."/>
            <person name="Michiue T."/>
            <person name="Watanabe M."/>
            <person name="Bogdanovic O."/>
            <person name="Lister R."/>
            <person name="Georgiou G."/>
            <person name="Paranjpe S.S."/>
            <person name="van Kruijsbergen I."/>
            <person name="Shu S."/>
            <person name="Carlson J."/>
            <person name="Kinoshita T."/>
            <person name="Ohta Y."/>
            <person name="Mawaribuchi S."/>
            <person name="Jenkins J."/>
            <person name="Grimwood J."/>
            <person name="Schmutz J."/>
            <person name="Mitros T."/>
            <person name="Mozaffari S.V."/>
            <person name="Suzuki Y."/>
            <person name="Haramoto Y."/>
            <person name="Yamamoto T.S."/>
            <person name="Takagi C."/>
            <person name="Heald R."/>
            <person name="Miller K."/>
            <person name="Haudenschild C."/>
            <person name="Kitzman J."/>
            <person name="Nakayama T."/>
            <person name="Izutsu Y."/>
            <person name="Robert J."/>
            <person name="Fortriede J."/>
            <person name="Burns K."/>
            <person name="Lotay V."/>
            <person name="Karimi K."/>
            <person name="Yasuoka Y."/>
            <person name="Dichmann D.S."/>
            <person name="Flajnik M.F."/>
            <person name="Houston D.W."/>
            <person name="Shendure J."/>
            <person name="DuPasquier L."/>
            <person name="Vize P.D."/>
            <person name="Zorn A.M."/>
            <person name="Ito M."/>
            <person name="Marcotte E.M."/>
            <person name="Wallingford J.B."/>
            <person name="Ito Y."/>
            <person name="Asashima M."/>
            <person name="Ueno N."/>
            <person name="Matsuda Y."/>
            <person name="Veenstra G.J."/>
            <person name="Fujiyama A."/>
            <person name="Harland R.M."/>
            <person name="Taira M."/>
            <person name="Rokhsar D.S."/>
        </authorList>
    </citation>
    <scope>NUCLEOTIDE SEQUENCE [LARGE SCALE GENOMIC DNA]</scope>
    <source>
        <strain evidence="2">J</strain>
    </source>
</reference>
<evidence type="ECO:0000313" key="1">
    <source>
        <dbReference type="EMBL" id="OCT93141.1"/>
    </source>
</evidence>
<proteinExistence type="predicted"/>
<name>A0A974DLW1_XENLA</name>
<gene>
    <name evidence="1" type="ORF">XELAEV_18016206mg</name>
</gene>
<dbReference type="Proteomes" id="UP000694892">
    <property type="component" value="Chromosome 2S"/>
</dbReference>
<evidence type="ECO:0000313" key="2">
    <source>
        <dbReference type="Proteomes" id="UP000694892"/>
    </source>
</evidence>
<organism evidence="1 2">
    <name type="scientific">Xenopus laevis</name>
    <name type="common">African clawed frog</name>
    <dbReference type="NCBI Taxonomy" id="8355"/>
    <lineage>
        <taxon>Eukaryota</taxon>
        <taxon>Metazoa</taxon>
        <taxon>Chordata</taxon>
        <taxon>Craniata</taxon>
        <taxon>Vertebrata</taxon>
        <taxon>Euteleostomi</taxon>
        <taxon>Amphibia</taxon>
        <taxon>Batrachia</taxon>
        <taxon>Anura</taxon>
        <taxon>Pipoidea</taxon>
        <taxon>Pipidae</taxon>
        <taxon>Xenopodinae</taxon>
        <taxon>Xenopus</taxon>
        <taxon>Xenopus</taxon>
    </lineage>
</organism>
<dbReference type="AlphaFoldDB" id="A0A974DLW1"/>
<sequence>MEGLHLPRIKDLGQTSLVLLPTTINQGTVGHLDQNAPNSKKDWACLGGGAGYRRNLGTTTITPGSFSGLLVLVPAQLLLCRGR</sequence>
<protein>
    <submittedName>
        <fullName evidence="1">Uncharacterized protein</fullName>
    </submittedName>
</protein>
<dbReference type="EMBL" id="CM004469">
    <property type="protein sequence ID" value="OCT93141.1"/>
    <property type="molecule type" value="Genomic_DNA"/>
</dbReference>